<accession>A0A9P6HJD2</accession>
<dbReference type="EMBL" id="WIUZ02000004">
    <property type="protein sequence ID" value="KAF9788124.1"/>
    <property type="molecule type" value="Genomic_DNA"/>
</dbReference>
<dbReference type="GO" id="GO:0070762">
    <property type="term" value="C:nuclear pore transmembrane ring"/>
    <property type="evidence" value="ECO:0007669"/>
    <property type="project" value="TreeGrafter"/>
</dbReference>
<feature type="transmembrane region" description="Helical" evidence="14">
    <location>
        <begin position="44"/>
        <end position="62"/>
    </location>
</feature>
<dbReference type="PANTHER" id="PTHR13269:SF6">
    <property type="entry name" value="NUCLEOPORIN NDC1"/>
    <property type="match status" value="1"/>
</dbReference>
<keyword evidence="6" id="KW-0509">mRNA transport</keyword>
<evidence type="ECO:0000256" key="2">
    <source>
        <dbReference type="ARBA" id="ARBA00004567"/>
    </source>
</evidence>
<feature type="transmembrane region" description="Helical" evidence="14">
    <location>
        <begin position="165"/>
        <end position="187"/>
    </location>
</feature>
<evidence type="ECO:0000256" key="11">
    <source>
        <dbReference type="ARBA" id="ARBA00023136"/>
    </source>
</evidence>
<dbReference type="GO" id="GO:0030674">
    <property type="term" value="F:protein-macromolecule adaptor activity"/>
    <property type="evidence" value="ECO:0007669"/>
    <property type="project" value="TreeGrafter"/>
</dbReference>
<evidence type="ECO:0000256" key="6">
    <source>
        <dbReference type="ARBA" id="ARBA00022816"/>
    </source>
</evidence>
<proteinExistence type="inferred from homology"/>
<dbReference type="Pfam" id="PF09531">
    <property type="entry name" value="Ndc1_Nup"/>
    <property type="match status" value="1"/>
</dbReference>
<keyword evidence="9" id="KW-0811">Translocation</keyword>
<dbReference type="Proteomes" id="UP000736335">
    <property type="component" value="Unassembled WGS sequence"/>
</dbReference>
<comment type="subcellular location">
    <subcellularLocation>
        <location evidence="1">Nucleus membrane</location>
        <topology evidence="1">Multi-pass membrane protein</topology>
    </subcellularLocation>
    <subcellularLocation>
        <location evidence="2">Nucleus</location>
        <location evidence="2">Nuclear pore complex</location>
    </subcellularLocation>
</comment>
<keyword evidence="12" id="KW-0539">Nucleus</keyword>
<dbReference type="GO" id="GO:0070631">
    <property type="term" value="P:spindle pole body localization"/>
    <property type="evidence" value="ECO:0007669"/>
    <property type="project" value="TreeGrafter"/>
</dbReference>
<dbReference type="InterPro" id="IPR019049">
    <property type="entry name" value="Nucleoporin_prot_Ndc1/Nup"/>
</dbReference>
<feature type="region of interest" description="Disordered" evidence="13">
    <location>
        <begin position="393"/>
        <end position="413"/>
    </location>
</feature>
<evidence type="ECO:0000256" key="10">
    <source>
        <dbReference type="ARBA" id="ARBA00023132"/>
    </source>
</evidence>
<keyword evidence="4" id="KW-0813">Transport</keyword>
<gene>
    <name evidence="15" type="ORF">BJ322DRAFT_606920</name>
</gene>
<reference evidence="15" key="2">
    <citation type="submission" date="2020-11" db="EMBL/GenBank/DDBJ databases">
        <authorList>
            <consortium name="DOE Joint Genome Institute"/>
            <person name="Kuo A."/>
            <person name="Miyauchi S."/>
            <person name="Kiss E."/>
            <person name="Drula E."/>
            <person name="Kohler A."/>
            <person name="Sanchez-Garcia M."/>
            <person name="Andreopoulos B."/>
            <person name="Barry K.W."/>
            <person name="Bonito G."/>
            <person name="Buee M."/>
            <person name="Carver A."/>
            <person name="Chen C."/>
            <person name="Cichocki N."/>
            <person name="Clum A."/>
            <person name="Culley D."/>
            <person name="Crous P.W."/>
            <person name="Fauchery L."/>
            <person name="Girlanda M."/>
            <person name="Hayes R."/>
            <person name="Keri Z."/>
            <person name="Labutti K."/>
            <person name="Lipzen A."/>
            <person name="Lombard V."/>
            <person name="Magnuson J."/>
            <person name="Maillard F."/>
            <person name="Morin E."/>
            <person name="Murat C."/>
            <person name="Nolan M."/>
            <person name="Ohm R."/>
            <person name="Pangilinan J."/>
            <person name="Pereira M."/>
            <person name="Perotto S."/>
            <person name="Peter M."/>
            <person name="Riley R."/>
            <person name="Sitrit Y."/>
            <person name="Stielow B."/>
            <person name="Szollosi G."/>
            <person name="Zifcakova L."/>
            <person name="Stursova M."/>
            <person name="Spatafora J.W."/>
            <person name="Tedersoo L."/>
            <person name="Vaario L.-M."/>
            <person name="Yamada A."/>
            <person name="Yan M."/>
            <person name="Wang P."/>
            <person name="Xu J."/>
            <person name="Bruns T."/>
            <person name="Baldrian P."/>
            <person name="Vilgalys R."/>
            <person name="Henrissat B."/>
            <person name="Grigoriev I.V."/>
            <person name="Hibbett D."/>
            <person name="Nagy L.G."/>
            <person name="Martin F.M."/>
        </authorList>
    </citation>
    <scope>NUCLEOTIDE SEQUENCE</scope>
    <source>
        <strain evidence="15">UH-Tt-Lm1</strain>
    </source>
</reference>
<name>A0A9P6HJD2_9AGAM</name>
<reference evidence="15" key="1">
    <citation type="journal article" date="2020" name="Nat. Commun.">
        <title>Large-scale genome sequencing of mycorrhizal fungi provides insights into the early evolution of symbiotic traits.</title>
        <authorList>
            <person name="Miyauchi S."/>
            <person name="Kiss E."/>
            <person name="Kuo A."/>
            <person name="Drula E."/>
            <person name="Kohler A."/>
            <person name="Sanchez-Garcia M."/>
            <person name="Morin E."/>
            <person name="Andreopoulos B."/>
            <person name="Barry K.W."/>
            <person name="Bonito G."/>
            <person name="Buee M."/>
            <person name="Carver A."/>
            <person name="Chen C."/>
            <person name="Cichocki N."/>
            <person name="Clum A."/>
            <person name="Culley D."/>
            <person name="Crous P.W."/>
            <person name="Fauchery L."/>
            <person name="Girlanda M."/>
            <person name="Hayes R.D."/>
            <person name="Keri Z."/>
            <person name="LaButti K."/>
            <person name="Lipzen A."/>
            <person name="Lombard V."/>
            <person name="Magnuson J."/>
            <person name="Maillard F."/>
            <person name="Murat C."/>
            <person name="Nolan M."/>
            <person name="Ohm R.A."/>
            <person name="Pangilinan J."/>
            <person name="Pereira M.F."/>
            <person name="Perotto S."/>
            <person name="Peter M."/>
            <person name="Pfister S."/>
            <person name="Riley R."/>
            <person name="Sitrit Y."/>
            <person name="Stielow J.B."/>
            <person name="Szollosi G."/>
            <person name="Zifcakova L."/>
            <person name="Stursova M."/>
            <person name="Spatafora J.W."/>
            <person name="Tedersoo L."/>
            <person name="Vaario L.M."/>
            <person name="Yamada A."/>
            <person name="Yan M."/>
            <person name="Wang P."/>
            <person name="Xu J."/>
            <person name="Bruns T."/>
            <person name="Baldrian P."/>
            <person name="Vilgalys R."/>
            <person name="Dunand C."/>
            <person name="Henrissat B."/>
            <person name="Grigoriev I.V."/>
            <person name="Hibbett D."/>
            <person name="Nagy L.G."/>
            <person name="Martin F.M."/>
        </authorList>
    </citation>
    <scope>NUCLEOTIDE SEQUENCE</scope>
    <source>
        <strain evidence="15">UH-Tt-Lm1</strain>
    </source>
</reference>
<evidence type="ECO:0000256" key="7">
    <source>
        <dbReference type="ARBA" id="ARBA00022927"/>
    </source>
</evidence>
<comment type="similarity">
    <text evidence="3">Belongs to the NDC1 family.</text>
</comment>
<evidence type="ECO:0000256" key="5">
    <source>
        <dbReference type="ARBA" id="ARBA00022692"/>
    </source>
</evidence>
<evidence type="ECO:0000256" key="1">
    <source>
        <dbReference type="ARBA" id="ARBA00004232"/>
    </source>
</evidence>
<keyword evidence="10" id="KW-0906">Nuclear pore complex</keyword>
<sequence length="665" mass="73283">MRDGRPKTLFSSLSTRTLSAVPPSSQSYEPLVKSVLAQRTRSRIIPFSFLFTWLSLVAWRVWLEPKGIWTIFYLVKPSWSIGAWVVGVFPLLVLRKSYLKAPVTHSTSPSTTIRNATTQRSKILTTALICYITSAVAFTFFHVISSPQTPNGGLRFFVKSKKHPFYLNGRVVFLFFSQIVHGVLFLLRNVLLGRSVIGWRPHNSQSELDLTSKLLALAIAVPIFGVFCTAVQLALFVMGRAVVLPILLKIPLVSHLLRPFAAHFLKGYTPVLFFTQFPTILRALALGITTLASWEVSETLFDNSVSEPISVISSSAEPFVTLISGISSGDAFYKHSAYLELADLAGDQSPGAITARTAFFADQKYNPSLWSHLCRNALLDLGRDYQLVLRRGKPAPIAPTPAPPPVSKPQPPSTPLLRKQIFKPRTSTPVKNVVNSLASSGDITLAVDEAVSEVPELFRSVSAAVTKPVEKVVAPIVPTVSEVKGLPALLKEKSVEIIKSNIPPALLNVCGGVHSWWTKDRLKDVVEGTVLRRETDAFVVRVLSYLACASLKEDRYGVVQRDLPKILEAFLSFLGALEDYRAEIVEGCPTHDDIAASSGKEQEDKLRTLQELSEAVEPLDRLQHALKNGVEEIVDTFGGSLSAFKFPPRVARKLQGYMDVRTSLD</sequence>
<feature type="compositionally biased region" description="Pro residues" evidence="13">
    <location>
        <begin position="396"/>
        <end position="413"/>
    </location>
</feature>
<evidence type="ECO:0000313" key="15">
    <source>
        <dbReference type="EMBL" id="KAF9788124.1"/>
    </source>
</evidence>
<keyword evidence="5 14" id="KW-0812">Transmembrane</keyword>
<comment type="caution">
    <text evidence="15">The sequence shown here is derived from an EMBL/GenBank/DDBJ whole genome shotgun (WGS) entry which is preliminary data.</text>
</comment>
<feature type="transmembrane region" description="Helical" evidence="14">
    <location>
        <begin position="68"/>
        <end position="94"/>
    </location>
</feature>
<keyword evidence="11 14" id="KW-0472">Membrane</keyword>
<dbReference type="PANTHER" id="PTHR13269">
    <property type="entry name" value="NUCLEOPORIN NDC1"/>
    <property type="match status" value="1"/>
</dbReference>
<dbReference type="GO" id="GO:0006999">
    <property type="term" value="P:nuclear pore organization"/>
    <property type="evidence" value="ECO:0007669"/>
    <property type="project" value="TreeGrafter"/>
</dbReference>
<keyword evidence="16" id="KW-1185">Reference proteome</keyword>
<evidence type="ECO:0000256" key="9">
    <source>
        <dbReference type="ARBA" id="ARBA00023010"/>
    </source>
</evidence>
<keyword evidence="8 14" id="KW-1133">Transmembrane helix</keyword>
<evidence type="ECO:0000313" key="16">
    <source>
        <dbReference type="Proteomes" id="UP000736335"/>
    </source>
</evidence>
<keyword evidence="7" id="KW-0653">Protein transport</keyword>
<dbReference type="OrthoDB" id="67850at2759"/>
<dbReference type="GO" id="GO:0031965">
    <property type="term" value="C:nuclear membrane"/>
    <property type="evidence" value="ECO:0007669"/>
    <property type="project" value="UniProtKB-SubCell"/>
</dbReference>
<dbReference type="GO" id="GO:0015031">
    <property type="term" value="P:protein transport"/>
    <property type="evidence" value="ECO:0007669"/>
    <property type="project" value="UniProtKB-KW"/>
</dbReference>
<evidence type="ECO:0000256" key="14">
    <source>
        <dbReference type="SAM" id="Phobius"/>
    </source>
</evidence>
<evidence type="ECO:0000256" key="12">
    <source>
        <dbReference type="ARBA" id="ARBA00023242"/>
    </source>
</evidence>
<dbReference type="GO" id="GO:0051028">
    <property type="term" value="P:mRNA transport"/>
    <property type="evidence" value="ECO:0007669"/>
    <property type="project" value="UniProtKB-KW"/>
</dbReference>
<feature type="transmembrane region" description="Helical" evidence="14">
    <location>
        <begin position="214"/>
        <end position="235"/>
    </location>
</feature>
<evidence type="ECO:0000256" key="4">
    <source>
        <dbReference type="ARBA" id="ARBA00022448"/>
    </source>
</evidence>
<evidence type="ECO:0000256" key="3">
    <source>
        <dbReference type="ARBA" id="ARBA00005760"/>
    </source>
</evidence>
<evidence type="ECO:0000256" key="8">
    <source>
        <dbReference type="ARBA" id="ARBA00022989"/>
    </source>
</evidence>
<dbReference type="GO" id="GO:0005816">
    <property type="term" value="C:spindle pole body"/>
    <property type="evidence" value="ECO:0007669"/>
    <property type="project" value="TreeGrafter"/>
</dbReference>
<protein>
    <submittedName>
        <fullName evidence="15">Nucleoporin protein Ndc1-Nup</fullName>
    </submittedName>
</protein>
<organism evidence="15 16">
    <name type="scientific">Thelephora terrestris</name>
    <dbReference type="NCBI Taxonomy" id="56493"/>
    <lineage>
        <taxon>Eukaryota</taxon>
        <taxon>Fungi</taxon>
        <taxon>Dikarya</taxon>
        <taxon>Basidiomycota</taxon>
        <taxon>Agaricomycotina</taxon>
        <taxon>Agaricomycetes</taxon>
        <taxon>Thelephorales</taxon>
        <taxon>Thelephoraceae</taxon>
        <taxon>Thelephora</taxon>
    </lineage>
</organism>
<feature type="transmembrane region" description="Helical" evidence="14">
    <location>
        <begin position="123"/>
        <end position="145"/>
    </location>
</feature>
<dbReference type="AlphaFoldDB" id="A0A9P6HJD2"/>
<evidence type="ECO:0000256" key="13">
    <source>
        <dbReference type="SAM" id="MobiDB-lite"/>
    </source>
</evidence>